<evidence type="ECO:0000313" key="5">
    <source>
        <dbReference type="Proteomes" id="UP001194746"/>
    </source>
</evidence>
<dbReference type="InterPro" id="IPR021765">
    <property type="entry name" value="UstYa-like"/>
</dbReference>
<dbReference type="Pfam" id="PF11807">
    <property type="entry name" value="UstYa"/>
    <property type="match status" value="1"/>
</dbReference>
<dbReference type="AlphaFoldDB" id="A0AAD4GYC3"/>
<keyword evidence="3" id="KW-1133">Transmembrane helix</keyword>
<reference evidence="4" key="2">
    <citation type="submission" date="2020-02" db="EMBL/GenBank/DDBJ databases">
        <authorList>
            <person name="Gilchrist C.L.M."/>
            <person name="Chooi Y.-H."/>
        </authorList>
    </citation>
    <scope>NUCLEOTIDE SEQUENCE</scope>
    <source>
        <strain evidence="4">MST-FP2251</strain>
    </source>
</reference>
<feature type="transmembrane region" description="Helical" evidence="3">
    <location>
        <begin position="32"/>
        <end position="56"/>
    </location>
</feature>
<name>A0AAD4GYC3_ASPNN</name>
<comment type="caution">
    <text evidence="4">The sequence shown here is derived from an EMBL/GenBank/DDBJ whole genome shotgun (WGS) entry which is preliminary data.</text>
</comment>
<dbReference type="PANTHER" id="PTHR33365:SF4">
    <property type="entry name" value="CYCLOCHLOROTINE BIOSYNTHESIS PROTEIN O"/>
    <property type="match status" value="1"/>
</dbReference>
<accession>A0AAD4GYC3</accession>
<dbReference type="PANTHER" id="PTHR33365">
    <property type="entry name" value="YALI0B05434P"/>
    <property type="match status" value="1"/>
</dbReference>
<dbReference type="EMBL" id="VCAU01000003">
    <property type="protein sequence ID" value="KAF9894764.1"/>
    <property type="molecule type" value="Genomic_DNA"/>
</dbReference>
<dbReference type="GO" id="GO:0043386">
    <property type="term" value="P:mycotoxin biosynthetic process"/>
    <property type="evidence" value="ECO:0007669"/>
    <property type="project" value="InterPro"/>
</dbReference>
<keyword evidence="3" id="KW-0472">Membrane</keyword>
<keyword evidence="3" id="KW-0812">Transmembrane</keyword>
<comment type="similarity">
    <text evidence="2">Belongs to the ustYa family.</text>
</comment>
<sequence>MGLTFRSTTYVASIMHSEYLTVRASENQDEDFWLNLWLLFNIAFSAALLAISISLLNQAKLISNKPLPPYSPVREDGAEHYINKRYKPNKIFQSPPSDEVDEAWHGWLEEHDKMILIPDEKAEEEELPVSTPLYLDPGYSAYGLGVYHQMHCLARIRKSFYPNRFYPNETAESIESHLNVIRQALLCYGDTSLVYWWNENYTFIDEAGVRQYTNNYLNMTPKERAKGSFVMWNTQVQCRDIDAINSWAKAHSADPDKHGGQMVD</sequence>
<dbReference type="Proteomes" id="UP001194746">
    <property type="component" value="Unassembled WGS sequence"/>
</dbReference>
<comment type="pathway">
    <text evidence="1">Mycotoxin biosynthesis.</text>
</comment>
<evidence type="ECO:0000313" key="4">
    <source>
        <dbReference type="EMBL" id="KAF9894764.1"/>
    </source>
</evidence>
<protein>
    <submittedName>
        <fullName evidence="4">Uncharacterized protein</fullName>
    </submittedName>
</protein>
<evidence type="ECO:0000256" key="3">
    <source>
        <dbReference type="SAM" id="Phobius"/>
    </source>
</evidence>
<reference evidence="4" key="1">
    <citation type="journal article" date="2019" name="Beilstein J. Org. Chem.">
        <title>Nanangenines: drimane sesquiterpenoids as the dominant metabolite cohort of a novel Australian fungus, Aspergillus nanangensis.</title>
        <authorList>
            <person name="Lacey H.J."/>
            <person name="Gilchrist C.L.M."/>
            <person name="Crombie A."/>
            <person name="Kalaitzis J.A."/>
            <person name="Vuong D."/>
            <person name="Rutledge P.J."/>
            <person name="Turner P."/>
            <person name="Pitt J.I."/>
            <person name="Lacey E."/>
            <person name="Chooi Y.H."/>
            <person name="Piggott A.M."/>
        </authorList>
    </citation>
    <scope>NUCLEOTIDE SEQUENCE</scope>
    <source>
        <strain evidence="4">MST-FP2251</strain>
    </source>
</reference>
<proteinExistence type="inferred from homology"/>
<evidence type="ECO:0000256" key="2">
    <source>
        <dbReference type="ARBA" id="ARBA00035112"/>
    </source>
</evidence>
<evidence type="ECO:0000256" key="1">
    <source>
        <dbReference type="ARBA" id="ARBA00004685"/>
    </source>
</evidence>
<keyword evidence="5" id="KW-1185">Reference proteome</keyword>
<organism evidence="4 5">
    <name type="scientific">Aspergillus nanangensis</name>
    <dbReference type="NCBI Taxonomy" id="2582783"/>
    <lineage>
        <taxon>Eukaryota</taxon>
        <taxon>Fungi</taxon>
        <taxon>Dikarya</taxon>
        <taxon>Ascomycota</taxon>
        <taxon>Pezizomycotina</taxon>
        <taxon>Eurotiomycetes</taxon>
        <taxon>Eurotiomycetidae</taxon>
        <taxon>Eurotiales</taxon>
        <taxon>Aspergillaceae</taxon>
        <taxon>Aspergillus</taxon>
        <taxon>Aspergillus subgen. Circumdati</taxon>
    </lineage>
</organism>
<gene>
    <name evidence="4" type="ORF">FE257_006654</name>
</gene>